<dbReference type="AlphaFoldDB" id="A0A952FPC4"/>
<dbReference type="Proteomes" id="UP000700706">
    <property type="component" value="Unassembled WGS sequence"/>
</dbReference>
<organism evidence="2 3">
    <name type="scientific">Inquilinus limosus</name>
    <dbReference type="NCBI Taxonomy" id="171674"/>
    <lineage>
        <taxon>Bacteria</taxon>
        <taxon>Pseudomonadati</taxon>
        <taxon>Pseudomonadota</taxon>
        <taxon>Alphaproteobacteria</taxon>
        <taxon>Rhodospirillales</taxon>
        <taxon>Rhodospirillaceae</taxon>
        <taxon>Inquilinus</taxon>
    </lineage>
</organism>
<comment type="caution">
    <text evidence="2">The sequence shown here is derived from an EMBL/GenBank/DDBJ whole genome shotgun (WGS) entry which is preliminary data.</text>
</comment>
<protein>
    <submittedName>
        <fullName evidence="2">Uncharacterized protein</fullName>
    </submittedName>
</protein>
<evidence type="ECO:0000256" key="1">
    <source>
        <dbReference type="SAM" id="MobiDB-lite"/>
    </source>
</evidence>
<name>A0A952FPC4_9PROT</name>
<reference evidence="2" key="1">
    <citation type="submission" date="2020-06" db="EMBL/GenBank/DDBJ databases">
        <title>Stable isotope informed genome-resolved metagenomics uncovers potential trophic interactions in rhizosphere soil.</title>
        <authorList>
            <person name="Starr E.P."/>
            <person name="Shi S."/>
            <person name="Blazewicz S.J."/>
            <person name="Koch B.J."/>
            <person name="Probst A.J."/>
            <person name="Hungate B.A."/>
            <person name="Pett-Ridge J."/>
            <person name="Firestone M.K."/>
            <person name="Banfield J.F."/>
        </authorList>
    </citation>
    <scope>NUCLEOTIDE SEQUENCE</scope>
    <source>
        <strain evidence="2">YM_69_17</strain>
    </source>
</reference>
<gene>
    <name evidence="2" type="ORF">JF625_17515</name>
</gene>
<feature type="region of interest" description="Disordered" evidence="1">
    <location>
        <begin position="1"/>
        <end position="46"/>
    </location>
</feature>
<accession>A0A952FPC4</accession>
<evidence type="ECO:0000313" key="3">
    <source>
        <dbReference type="Proteomes" id="UP000700706"/>
    </source>
</evidence>
<dbReference type="EMBL" id="JAEKLZ010000243">
    <property type="protein sequence ID" value="MBW8726930.1"/>
    <property type="molecule type" value="Genomic_DNA"/>
</dbReference>
<proteinExistence type="predicted"/>
<evidence type="ECO:0000313" key="2">
    <source>
        <dbReference type="EMBL" id="MBW8726930.1"/>
    </source>
</evidence>
<sequence length="46" mass="4805">MAKGQKRNNREVRKPKQAAKPVVHGATSLLSRVAAPPGAGQGKKKG</sequence>